<name>W9SDS5_9ROSA</name>
<keyword evidence="1" id="KW-1133">Transmembrane helix</keyword>
<evidence type="ECO:0000256" key="1">
    <source>
        <dbReference type="SAM" id="Phobius"/>
    </source>
</evidence>
<organism evidence="2 4">
    <name type="scientific">Morus notabilis</name>
    <dbReference type="NCBI Taxonomy" id="981085"/>
    <lineage>
        <taxon>Eukaryota</taxon>
        <taxon>Viridiplantae</taxon>
        <taxon>Streptophyta</taxon>
        <taxon>Embryophyta</taxon>
        <taxon>Tracheophyta</taxon>
        <taxon>Spermatophyta</taxon>
        <taxon>Magnoliopsida</taxon>
        <taxon>eudicotyledons</taxon>
        <taxon>Gunneridae</taxon>
        <taxon>Pentapetalae</taxon>
        <taxon>rosids</taxon>
        <taxon>fabids</taxon>
        <taxon>Rosales</taxon>
        <taxon>Moraceae</taxon>
        <taxon>Moreae</taxon>
        <taxon>Morus</taxon>
    </lineage>
</organism>
<dbReference type="EMBL" id="KE645569">
    <property type="protein sequence ID" value="EXC63147.1"/>
    <property type="molecule type" value="Genomic_DNA"/>
</dbReference>
<reference evidence="2" key="2">
    <citation type="submission" date="2013-06" db="EMBL/GenBank/DDBJ databases">
        <title>Draft Genome Sequence of a Mulberry Tree, Morus notabilis C.K. Schn.</title>
        <authorList>
            <person name="He N."/>
            <person name="Zhao S."/>
        </authorList>
    </citation>
    <scope>NUCLEOTIDE SEQUENCE</scope>
</reference>
<gene>
    <name evidence="3" type="ORF">L484_000043</name>
    <name evidence="2" type="ORF">L484_004569</name>
</gene>
<dbReference type="PANTHER" id="PTHR33726">
    <property type="entry name" value="TRANSMEMBRANE PROTEIN"/>
    <property type="match status" value="1"/>
</dbReference>
<evidence type="ECO:0000313" key="3">
    <source>
        <dbReference type="EMBL" id="EXC63147.1"/>
    </source>
</evidence>
<sequence length="76" mass="8947">MCPTRWYTSAFRWPEFDFRLPELDFSYLTSGWSSESFRWFGFSIVDDVLWTLVSLVESLALAAMLCFFFVFCGCTL</sequence>
<dbReference type="AlphaFoldDB" id="W9SDS5"/>
<protein>
    <recommendedName>
        <fullName evidence="5">Transmembrane protein</fullName>
    </recommendedName>
</protein>
<evidence type="ECO:0000313" key="2">
    <source>
        <dbReference type="EMBL" id="EXC27497.1"/>
    </source>
</evidence>
<dbReference type="PANTHER" id="PTHR33726:SF17">
    <property type="entry name" value="OS06G0620700 PROTEIN"/>
    <property type="match status" value="1"/>
</dbReference>
<reference evidence="4" key="1">
    <citation type="submission" date="2013-01" db="EMBL/GenBank/DDBJ databases">
        <title>Draft Genome Sequence of a Mulberry Tree, Morus notabilis C.K. Schneid.</title>
        <authorList>
            <person name="He N."/>
            <person name="Zhao S."/>
        </authorList>
    </citation>
    <scope>NUCLEOTIDE SEQUENCE</scope>
</reference>
<feature type="transmembrane region" description="Helical" evidence="1">
    <location>
        <begin position="48"/>
        <end position="72"/>
    </location>
</feature>
<evidence type="ECO:0000313" key="4">
    <source>
        <dbReference type="Proteomes" id="UP000030645"/>
    </source>
</evidence>
<evidence type="ECO:0008006" key="5">
    <source>
        <dbReference type="Google" id="ProtNLM"/>
    </source>
</evidence>
<dbReference type="Proteomes" id="UP000030645">
    <property type="component" value="Unassembled WGS sequence"/>
</dbReference>
<keyword evidence="1" id="KW-0812">Transmembrane</keyword>
<dbReference type="eggNOG" id="ENOG502SAJS">
    <property type="taxonomic scope" value="Eukaryota"/>
</dbReference>
<accession>W9SDS5</accession>
<dbReference type="EMBL" id="KE346148">
    <property type="protein sequence ID" value="EXC27497.1"/>
    <property type="molecule type" value="Genomic_DNA"/>
</dbReference>
<proteinExistence type="predicted"/>
<keyword evidence="1" id="KW-0472">Membrane</keyword>
<keyword evidence="4" id="KW-1185">Reference proteome</keyword>